<protein>
    <submittedName>
        <fullName evidence="3">Glycosyltransferase family 4 protein</fullName>
    </submittedName>
</protein>
<evidence type="ECO:0000259" key="2">
    <source>
        <dbReference type="Pfam" id="PF13439"/>
    </source>
</evidence>
<dbReference type="RefSeq" id="WP_322539053.1">
    <property type="nucleotide sequence ID" value="NZ_JAOBTW010000007.1"/>
</dbReference>
<dbReference type="CDD" id="cd03801">
    <property type="entry name" value="GT4_PimA-like"/>
    <property type="match status" value="1"/>
</dbReference>
<gene>
    <name evidence="3" type="ORF">N4G62_07345</name>
</gene>
<dbReference type="InterPro" id="IPR001296">
    <property type="entry name" value="Glyco_trans_1"/>
</dbReference>
<dbReference type="Pfam" id="PF00534">
    <property type="entry name" value="Glycos_transf_1"/>
    <property type="match status" value="1"/>
</dbReference>
<reference evidence="4" key="1">
    <citation type="submission" date="2023-07" db="EMBL/GenBank/DDBJ databases">
        <title>Whole genome sequence analysis of rice epiphytic Sphingomonas sanguinis OsEp_Plm_15B2.</title>
        <authorList>
            <person name="Sahu K.P."/>
            <person name="Asharani P."/>
            <person name="Reddy B."/>
            <person name="Kumar A."/>
        </authorList>
    </citation>
    <scope>NUCLEOTIDE SEQUENCE [LARGE SCALE GENOMIC DNA]</scope>
    <source>
        <strain evidence="4">OsEp_Plm_15B2</strain>
    </source>
</reference>
<dbReference type="Pfam" id="PF13439">
    <property type="entry name" value="Glyco_transf_4"/>
    <property type="match status" value="1"/>
</dbReference>
<keyword evidence="4" id="KW-1185">Reference proteome</keyword>
<proteinExistence type="predicted"/>
<dbReference type="PANTHER" id="PTHR12526:SF630">
    <property type="entry name" value="GLYCOSYLTRANSFERASE"/>
    <property type="match status" value="1"/>
</dbReference>
<dbReference type="EMBL" id="JAOBTW010000007">
    <property type="protein sequence ID" value="MDZ7281839.1"/>
    <property type="molecule type" value="Genomic_DNA"/>
</dbReference>
<dbReference type="PANTHER" id="PTHR12526">
    <property type="entry name" value="GLYCOSYLTRANSFERASE"/>
    <property type="match status" value="1"/>
</dbReference>
<evidence type="ECO:0000313" key="3">
    <source>
        <dbReference type="EMBL" id="MDZ7281839.1"/>
    </source>
</evidence>
<feature type="domain" description="Glycosyl transferase family 1" evidence="1">
    <location>
        <begin position="196"/>
        <end position="350"/>
    </location>
</feature>
<accession>A0ABU5LPI0</accession>
<dbReference type="SUPFAM" id="SSF53756">
    <property type="entry name" value="UDP-Glycosyltransferase/glycogen phosphorylase"/>
    <property type="match status" value="1"/>
</dbReference>
<feature type="domain" description="Glycosyltransferase subfamily 4-like N-terminal" evidence="2">
    <location>
        <begin position="16"/>
        <end position="175"/>
    </location>
</feature>
<comment type="caution">
    <text evidence="3">The sequence shown here is derived from an EMBL/GenBank/DDBJ whole genome shotgun (WGS) entry which is preliminary data.</text>
</comment>
<dbReference type="InterPro" id="IPR028098">
    <property type="entry name" value="Glyco_trans_4-like_N"/>
</dbReference>
<dbReference type="Gene3D" id="3.40.50.2000">
    <property type="entry name" value="Glycogen Phosphorylase B"/>
    <property type="match status" value="2"/>
</dbReference>
<dbReference type="Proteomes" id="UP001292182">
    <property type="component" value="Unassembled WGS sequence"/>
</dbReference>
<evidence type="ECO:0000259" key="1">
    <source>
        <dbReference type="Pfam" id="PF00534"/>
    </source>
</evidence>
<sequence>MDRRSIIFMVSHSSAGGAQEIWANLAEGFLARGDNVQLMALYPLRADIRTTSADLPWRYVVERQPKGPLAAARMLRALTALIRREKPDVIFTAMPAANVAAALCARLAGTKTKVITSHHSPVGTHSRVLNGADSLTGSLRSVATVISVSEEVGRSLEAKPAVYRAKRRTVTNAVPPRIEALLARLAAEHAPRIARSRTVVATGRLAEQKNYPLLIRAAALMPDVTVRIVGDGPDRAALEALAAELGVTGRVEFLGHRPREEALAILAAGDVFVQVSLFEGHSLGLVEAAKLGMPIVVSDVPVQIEGITAKDGTRCGLAVAIDDAQGLARHVTMLLDDAQAYAEWAALARKVGAESSYEAMMAAYQALIA</sequence>
<name>A0ABU5LPI0_9SPHN</name>
<organism evidence="3 4">
    <name type="scientific">Sphingomonas sanguinis</name>
    <dbReference type="NCBI Taxonomy" id="33051"/>
    <lineage>
        <taxon>Bacteria</taxon>
        <taxon>Pseudomonadati</taxon>
        <taxon>Pseudomonadota</taxon>
        <taxon>Alphaproteobacteria</taxon>
        <taxon>Sphingomonadales</taxon>
        <taxon>Sphingomonadaceae</taxon>
        <taxon>Sphingomonas</taxon>
    </lineage>
</organism>
<evidence type="ECO:0000313" key="4">
    <source>
        <dbReference type="Proteomes" id="UP001292182"/>
    </source>
</evidence>